<dbReference type="Proteomes" id="UP001642409">
    <property type="component" value="Unassembled WGS sequence"/>
</dbReference>
<evidence type="ECO:0000256" key="1">
    <source>
        <dbReference type="SAM" id="Coils"/>
    </source>
</evidence>
<reference evidence="4 5" key="2">
    <citation type="submission" date="2024-07" db="EMBL/GenBank/DDBJ databases">
        <authorList>
            <person name="Akdeniz Z."/>
        </authorList>
    </citation>
    <scope>NUCLEOTIDE SEQUENCE [LARGE SCALE GENOMIC DNA]</scope>
</reference>
<name>A0AA86NHC5_9EUKA</name>
<dbReference type="EMBL" id="CATOUU010000174">
    <property type="protein sequence ID" value="CAI9919457.1"/>
    <property type="molecule type" value="Genomic_DNA"/>
</dbReference>
<sequence length="657" mass="76572">MQETSQEPKHSTSENLKQSEDLLYDDQFDEHMKQQLEEMEMLQSNMQEQREQFNQIQQEIAKQAESATNESLNFEDLQEQKTQMESVRNAEKIDESAEIPSIIKEEKPTKEELALAFNMFKGQGDTKQSPVFKPTEEVKVSPKPIVKTQQINLTDEALSMPKPTQFHMPRAPDANPKQFIDEMVKLFCSFEPHGSISDAIVSRFKQNTEQIIQPPTICDIIADISENKSYREEKIRFMRSRKSVSHFSLNLSQTFSSAMNAKMKDFNLMNDIGDIMLQYGKQTGFKLIIPQECVKGSYSELKILFEQQLPRCCFGITMNMVGVLSFCKEIYLDRIYTQNELQTLFYRAVFCQNKYIVDYVELNPIRRPSETKKVQIFNFDFLQYSNNISAAKKPDYQILSGGTVKNLCYIGFLQFLYIIAADILHKYNQEYLFGVSTYNEQSRQAEEEEEESEQDNQQKNYSLSVKNASDKRMIQTIRDPFASVSQLQKVDDRLKSVDNTSYQSAWKTAYAFGCFMDCYVLRFAKRYGINVRNEFMEKNVFDSKENMRTIAKYKYQLTSIYQKCCLEKEFITGDGIYKVLQKTGCLDKISKNFIFEYITRNYIQYDNSFVPVLCFEEFLNCLFVAANCAFCVHPFIQFLKTSSDRFEYCVEKAVGVK</sequence>
<feature type="region of interest" description="Disordered" evidence="2">
    <location>
        <begin position="1"/>
        <end position="32"/>
    </location>
</feature>
<feature type="coiled-coil region" evidence="1">
    <location>
        <begin position="32"/>
        <end position="66"/>
    </location>
</feature>
<reference evidence="3" key="1">
    <citation type="submission" date="2023-06" db="EMBL/GenBank/DDBJ databases">
        <authorList>
            <person name="Kurt Z."/>
        </authorList>
    </citation>
    <scope>NUCLEOTIDE SEQUENCE</scope>
</reference>
<feature type="region of interest" description="Disordered" evidence="2">
    <location>
        <begin position="443"/>
        <end position="462"/>
    </location>
</feature>
<dbReference type="AlphaFoldDB" id="A0AA86NHC5"/>
<organism evidence="3">
    <name type="scientific">Hexamita inflata</name>
    <dbReference type="NCBI Taxonomy" id="28002"/>
    <lineage>
        <taxon>Eukaryota</taxon>
        <taxon>Metamonada</taxon>
        <taxon>Diplomonadida</taxon>
        <taxon>Hexamitidae</taxon>
        <taxon>Hexamitinae</taxon>
        <taxon>Hexamita</taxon>
    </lineage>
</organism>
<evidence type="ECO:0000313" key="3">
    <source>
        <dbReference type="EMBL" id="CAI9919457.1"/>
    </source>
</evidence>
<feature type="compositionally biased region" description="Basic and acidic residues" evidence="2">
    <location>
        <begin position="1"/>
        <end position="20"/>
    </location>
</feature>
<evidence type="ECO:0000256" key="2">
    <source>
        <dbReference type="SAM" id="MobiDB-lite"/>
    </source>
</evidence>
<accession>A0AA86NHC5</accession>
<gene>
    <name evidence="4" type="ORF">HINF_LOCUS65094</name>
    <name evidence="3" type="ORF">HINF_LOCUS7102</name>
</gene>
<keyword evidence="5" id="KW-1185">Reference proteome</keyword>
<evidence type="ECO:0000313" key="4">
    <source>
        <dbReference type="EMBL" id="CAL6089988.1"/>
    </source>
</evidence>
<comment type="caution">
    <text evidence="3">The sequence shown here is derived from an EMBL/GenBank/DDBJ whole genome shotgun (WGS) entry which is preliminary data.</text>
</comment>
<dbReference type="EMBL" id="CAXDID020000424">
    <property type="protein sequence ID" value="CAL6089988.1"/>
    <property type="molecule type" value="Genomic_DNA"/>
</dbReference>
<keyword evidence="1" id="KW-0175">Coiled coil</keyword>
<protein>
    <submittedName>
        <fullName evidence="3">Uncharacterized protein</fullName>
    </submittedName>
</protein>
<evidence type="ECO:0000313" key="5">
    <source>
        <dbReference type="Proteomes" id="UP001642409"/>
    </source>
</evidence>
<proteinExistence type="predicted"/>